<comment type="catalytic activity">
    <reaction evidence="1">
        <text>ATP + protein L-histidine = ADP + protein N-phospho-L-histidine.</text>
        <dbReference type="EC" id="2.7.13.3"/>
    </reaction>
</comment>
<organism evidence="8 9">
    <name type="scientific">Candidatus Dactylopiibacterium carminicum</name>
    <dbReference type="NCBI Taxonomy" id="857335"/>
    <lineage>
        <taxon>Bacteria</taxon>
        <taxon>Pseudomonadati</taxon>
        <taxon>Pseudomonadota</taxon>
        <taxon>Betaproteobacteria</taxon>
        <taxon>Rhodocyclales</taxon>
        <taxon>Rhodocyclaceae</taxon>
        <taxon>Candidatus Dactylopiibacterium</taxon>
    </lineage>
</organism>
<dbReference type="Proteomes" id="UP000216107">
    <property type="component" value="Unassembled WGS sequence"/>
</dbReference>
<dbReference type="EMBL" id="NMRN01000010">
    <property type="protein sequence ID" value="PAS94069.1"/>
    <property type="molecule type" value="Genomic_DNA"/>
</dbReference>
<evidence type="ECO:0000313" key="9">
    <source>
        <dbReference type="Proteomes" id="UP000216107"/>
    </source>
</evidence>
<dbReference type="EMBL" id="MDUX01000009">
    <property type="protein sequence ID" value="KAF7600101.1"/>
    <property type="molecule type" value="Genomic_DNA"/>
</dbReference>
<evidence type="ECO:0000256" key="3">
    <source>
        <dbReference type="ARBA" id="ARBA00022553"/>
    </source>
</evidence>
<dbReference type="SMART" id="SM00387">
    <property type="entry name" value="HATPase_c"/>
    <property type="match status" value="1"/>
</dbReference>
<dbReference type="Gene3D" id="1.10.287.130">
    <property type="match status" value="1"/>
</dbReference>
<evidence type="ECO:0000259" key="6">
    <source>
        <dbReference type="PROSITE" id="PS50109"/>
    </source>
</evidence>
<feature type="coiled-coil region" evidence="4">
    <location>
        <begin position="333"/>
        <end position="378"/>
    </location>
</feature>
<dbReference type="AlphaFoldDB" id="A0A272EVC6"/>
<dbReference type="EC" id="2.7.13.3" evidence="2"/>
<keyword evidence="5" id="KW-1133">Transmembrane helix</keyword>
<dbReference type="SUPFAM" id="SSF55874">
    <property type="entry name" value="ATPase domain of HSP90 chaperone/DNA topoisomerase II/histidine kinase"/>
    <property type="match status" value="1"/>
</dbReference>
<dbReference type="InterPro" id="IPR004358">
    <property type="entry name" value="Sig_transdc_His_kin-like_C"/>
</dbReference>
<keyword evidence="3" id="KW-0597">Phosphoprotein</keyword>
<keyword evidence="5" id="KW-0812">Transmembrane</keyword>
<keyword evidence="4" id="KW-0175">Coiled coil</keyword>
<dbReference type="InterPro" id="IPR003661">
    <property type="entry name" value="HisK_dim/P_dom"/>
</dbReference>
<evidence type="ECO:0000313" key="8">
    <source>
        <dbReference type="EMBL" id="PAS94069.1"/>
    </source>
</evidence>
<feature type="transmembrane region" description="Helical" evidence="5">
    <location>
        <begin position="279"/>
        <end position="299"/>
    </location>
</feature>
<comment type="caution">
    <text evidence="8">The sequence shown here is derived from an EMBL/GenBank/DDBJ whole genome shotgun (WGS) entry which is preliminary data.</text>
</comment>
<dbReference type="GO" id="GO:0000155">
    <property type="term" value="F:phosphorelay sensor kinase activity"/>
    <property type="evidence" value="ECO:0007669"/>
    <property type="project" value="InterPro"/>
</dbReference>
<reference evidence="8 9" key="2">
    <citation type="submission" date="2017-07" db="EMBL/GenBank/DDBJ databases">
        <title>Candidatus Dactylopiibacterium carminicum, a nitrogen-fixing symbiont of the cochineal insect Dactylopius coccus and Dactylopius opuntiae (Hemiptera: Coccoidea: Dactylopiidae).</title>
        <authorList>
            <person name="Vera A."/>
        </authorList>
    </citation>
    <scope>NUCLEOTIDE SEQUENCE [LARGE SCALE GENOMIC DNA]</scope>
    <source>
        <strain evidence="8 9">NFDCM</strain>
    </source>
</reference>
<keyword evidence="5" id="KW-0472">Membrane</keyword>
<evidence type="ECO:0000313" key="7">
    <source>
        <dbReference type="EMBL" id="KAF7600101.1"/>
    </source>
</evidence>
<dbReference type="RefSeq" id="WP_095523664.1">
    <property type="nucleotide sequence ID" value="NZ_MDUX01000009.1"/>
</dbReference>
<dbReference type="InterPro" id="IPR005467">
    <property type="entry name" value="His_kinase_dom"/>
</dbReference>
<dbReference type="Proteomes" id="UP000623509">
    <property type="component" value="Unassembled WGS sequence"/>
</dbReference>
<feature type="domain" description="Histidine kinase" evidence="6">
    <location>
        <begin position="408"/>
        <end position="639"/>
    </location>
</feature>
<evidence type="ECO:0000256" key="1">
    <source>
        <dbReference type="ARBA" id="ARBA00000085"/>
    </source>
</evidence>
<proteinExistence type="predicted"/>
<gene>
    <name evidence="7" type="ORF">BGI27_04195</name>
    <name evidence="8" type="ORF">CGU29_05360</name>
</gene>
<evidence type="ECO:0000256" key="4">
    <source>
        <dbReference type="SAM" id="Coils"/>
    </source>
</evidence>
<evidence type="ECO:0000256" key="2">
    <source>
        <dbReference type="ARBA" id="ARBA00012438"/>
    </source>
</evidence>
<dbReference type="PRINTS" id="PR00344">
    <property type="entry name" value="BCTRLSENSOR"/>
</dbReference>
<dbReference type="Pfam" id="PF02518">
    <property type="entry name" value="HATPase_c"/>
    <property type="match status" value="1"/>
</dbReference>
<dbReference type="PANTHER" id="PTHR43065">
    <property type="entry name" value="SENSOR HISTIDINE KINASE"/>
    <property type="match status" value="1"/>
</dbReference>
<dbReference type="InterPro" id="IPR003594">
    <property type="entry name" value="HATPase_dom"/>
</dbReference>
<accession>A0A272EVC6</accession>
<dbReference type="Gene3D" id="3.30.565.10">
    <property type="entry name" value="Histidine kinase-like ATPase, C-terminal domain"/>
    <property type="match status" value="1"/>
</dbReference>
<dbReference type="OrthoDB" id="9812260at2"/>
<dbReference type="PROSITE" id="PS50109">
    <property type="entry name" value="HIS_KIN"/>
    <property type="match status" value="1"/>
</dbReference>
<keyword evidence="8" id="KW-0808">Transferase</keyword>
<keyword evidence="8" id="KW-0418">Kinase</keyword>
<protein>
    <recommendedName>
        <fullName evidence="2">histidine kinase</fullName>
        <ecNumber evidence="2">2.7.13.3</ecNumber>
    </recommendedName>
</protein>
<name>A0A272EVC6_9RHOO</name>
<feature type="transmembrane region" description="Helical" evidence="5">
    <location>
        <begin position="12"/>
        <end position="34"/>
    </location>
</feature>
<evidence type="ECO:0000256" key="5">
    <source>
        <dbReference type="SAM" id="Phobius"/>
    </source>
</evidence>
<sequence>MKRADWHLHGALIVLLCVASATSFLLAGGLLLLWRLPQISADTRAALIADAHEVAMRAEEQLRAQNIQLELLARMLIESPAGLPDAVLSQAVTRGGFSAVYLVSADGRVGQAAVSSTLGVARARELVGNDLSASPLFLRLRREARLSWSDKYVSPVSNRVAVGIGVPAGDAVLIGEVALAGIARWAEVSGSGKQLWIADSRGELLADSEDAERVGVFSLANQPLFVRVLQQGGPQVGHMSLEKQDFDAAVVRSSLLNWYFVARSAGGWRNPRARTAFEYAFLGLGFSLGLALLLAPWWATQMARPICQISARAGAVARGDKVQPWPRSGIAEIDELSNRLAAMDEAIRAREHELRELNAGLELRVQQRTEELAGANAELSGSLLRLHQAQDELVRAEKLAALGAMVAGLAHELNTPVGNSLMATSTLRDALLAFRECVTRGVRRSELNEFLAAADTGTDIALRNLQRAAELVSSFKQVAADQASSQHRAFMLDEMVAEVALTVRPLLRKHGVVLEIDVPAQIRMESYPGPLGQVLTNLLVNTTMHAFAGREGGLVVVSALPAEAGRVCIEVRDDGVGIAAELLPRIFDPFVTTRLGSGGTGLGLHIVHNIVVQVLGGSVGVQSTPGEGTVFVLELPTTVQASPQADMP</sequence>
<dbReference type="Gene3D" id="6.10.340.10">
    <property type="match status" value="1"/>
</dbReference>
<feature type="coiled-coil region" evidence="4">
    <location>
        <begin position="48"/>
        <end position="75"/>
    </location>
</feature>
<keyword evidence="10" id="KW-1185">Reference proteome</keyword>
<dbReference type="CDD" id="cd00082">
    <property type="entry name" value="HisKA"/>
    <property type="match status" value="1"/>
</dbReference>
<reference evidence="7 10" key="1">
    <citation type="submission" date="2016-08" db="EMBL/GenBank/DDBJ databases">
        <title>Candidatus Dactylopiibacterium carminicum genome sequence.</title>
        <authorList>
            <person name="Ramirez-Puebla S.T."/>
            <person name="Ormeno-Orrillo E."/>
            <person name="Vera-Ponce De Leon A."/>
            <person name="Luis L."/>
            <person name="Sanchez-Flores A."/>
            <person name="Monica R."/>
            <person name="Martinez-Romero E."/>
        </authorList>
    </citation>
    <scope>NUCLEOTIDE SEQUENCE [LARGE SCALE GENOMIC DNA]</scope>
    <source>
        <strain evidence="7">END1</strain>
    </source>
</reference>
<evidence type="ECO:0000313" key="10">
    <source>
        <dbReference type="Proteomes" id="UP000623509"/>
    </source>
</evidence>
<dbReference type="InterPro" id="IPR036890">
    <property type="entry name" value="HATPase_C_sf"/>
</dbReference>